<keyword evidence="3" id="KW-0472">Membrane</keyword>
<gene>
    <name evidence="5" type="ORF">g.45756</name>
    <name evidence="6" type="ORF">g.45757</name>
</gene>
<dbReference type="InterPro" id="IPR003734">
    <property type="entry name" value="DUF155"/>
</dbReference>
<proteinExistence type="inferred from homology"/>
<accession>A0A1D1ZZB7</accession>
<dbReference type="GO" id="GO:0005739">
    <property type="term" value="C:mitochondrion"/>
    <property type="evidence" value="ECO:0007669"/>
    <property type="project" value="UniProtKB-ARBA"/>
</dbReference>
<evidence type="ECO:0000259" key="4">
    <source>
        <dbReference type="Pfam" id="PF02582"/>
    </source>
</evidence>
<feature type="compositionally biased region" description="Low complexity" evidence="2">
    <location>
        <begin position="40"/>
        <end position="49"/>
    </location>
</feature>
<feature type="region of interest" description="Disordered" evidence="2">
    <location>
        <begin position="36"/>
        <end position="77"/>
    </location>
</feature>
<dbReference type="EMBL" id="GDKF01006679">
    <property type="protein sequence ID" value="JAT71943.1"/>
    <property type="molecule type" value="Transcribed_RNA"/>
</dbReference>
<sequence length="370" mass="41437">MLRTARLLGSLSSIARQQSSSHSLHARPLPAAWTSARDVTASASPGSASPSPPAPDASTSGPESLAQNAHPASRDVNRLVTRQNYRVEATYIGATIDVSALHSKPEFQGCFSAMHRGALLLGPHQSLDPDTAEEQGIQHGPYIVAFPYGSVVLIGNSQLPERDRWLSACRSVAGDPTPAAERPYNEEYTLSVASQLPTWSQLTPERIRLQQLDLKNIQVISQVLAQSVALDYYSSHVERMLGQFTQINKEMKETLNLKKINAQELLRLVAENNVIMTDIITKLGVNERYDIAWKYVQYGRIWDYLRSELEMDARFKTLDMKLNLVQDNLKYFLEIFQDRKSTSLEWIIIILIGVEICLSLLDLYHKGMMV</sequence>
<dbReference type="Pfam" id="PF02582">
    <property type="entry name" value="DUF155"/>
    <property type="match status" value="1"/>
</dbReference>
<feature type="transmembrane region" description="Helical" evidence="3">
    <location>
        <begin position="346"/>
        <end position="364"/>
    </location>
</feature>
<evidence type="ECO:0000313" key="5">
    <source>
        <dbReference type="EMBL" id="JAT71943.1"/>
    </source>
</evidence>
<reference evidence="6" key="1">
    <citation type="submission" date="2015-08" db="EMBL/GenBank/DDBJ databases">
        <authorList>
            <person name="Babu N.S."/>
            <person name="Beckwith C.J."/>
            <person name="Beseler K.G."/>
            <person name="Brison A."/>
            <person name="Carone J.V."/>
            <person name="Caskin T.P."/>
            <person name="Diamond M."/>
            <person name="Durham M.E."/>
            <person name="Foxe J.M."/>
            <person name="Go M."/>
            <person name="Henderson B.A."/>
            <person name="Jones I.B."/>
            <person name="McGettigan J.A."/>
            <person name="Micheletti S.J."/>
            <person name="Nasrallah M.E."/>
            <person name="Ortiz D."/>
            <person name="Piller C.R."/>
            <person name="Privatt S.R."/>
            <person name="Schneider S.L."/>
            <person name="Sharp S."/>
            <person name="Smith T.C."/>
            <person name="Stanton J.D."/>
            <person name="Ullery H.E."/>
            <person name="Wilson R.J."/>
            <person name="Serrano M.G."/>
            <person name="Buck G."/>
            <person name="Lee V."/>
            <person name="Wang Y."/>
            <person name="Carvalho R."/>
            <person name="Voegtly L."/>
            <person name="Shi R."/>
            <person name="Duckworth R."/>
            <person name="Johnson A."/>
            <person name="Loviza R."/>
            <person name="Walstead R."/>
            <person name="Shah Z."/>
            <person name="Kiflezghi M."/>
            <person name="Wade K."/>
            <person name="Ball S.L."/>
            <person name="Bradley K.W."/>
            <person name="Asai D.J."/>
            <person name="Bowman C.A."/>
            <person name="Russell D.A."/>
            <person name="Pope W.H."/>
            <person name="Jacobs-Sera D."/>
            <person name="Hendrix R.W."/>
            <person name="Hatfull G.F."/>
        </authorList>
    </citation>
    <scope>NUCLEOTIDE SEQUENCE</scope>
</reference>
<dbReference type="PANTHER" id="PTHR16255">
    <property type="entry name" value="REQUIRED FOR MEIOTIC NUCLEAR DIVISION PROTEIN 1 HOMOLOG"/>
    <property type="match status" value="1"/>
</dbReference>
<protein>
    <recommendedName>
        <fullName evidence="4">DUF155 domain-containing protein</fullName>
    </recommendedName>
</protein>
<feature type="domain" description="DUF155" evidence="4">
    <location>
        <begin position="143"/>
        <end position="318"/>
    </location>
</feature>
<keyword evidence="3" id="KW-1133">Transmembrane helix</keyword>
<keyword evidence="3" id="KW-0812">Transmembrane</keyword>
<dbReference type="EMBL" id="GDKF01006326">
    <property type="protein sequence ID" value="JAT72296.1"/>
    <property type="molecule type" value="Transcribed_RNA"/>
</dbReference>
<name>A0A1D1ZZB7_AUXPR</name>
<evidence type="ECO:0000313" key="6">
    <source>
        <dbReference type="EMBL" id="JAT72296.1"/>
    </source>
</evidence>
<organism evidence="6">
    <name type="scientific">Auxenochlorella protothecoides</name>
    <name type="common">Green microalga</name>
    <name type="synonym">Chlorella protothecoides</name>
    <dbReference type="NCBI Taxonomy" id="3075"/>
    <lineage>
        <taxon>Eukaryota</taxon>
        <taxon>Viridiplantae</taxon>
        <taxon>Chlorophyta</taxon>
        <taxon>core chlorophytes</taxon>
        <taxon>Trebouxiophyceae</taxon>
        <taxon>Chlorellales</taxon>
        <taxon>Chlorellaceae</taxon>
        <taxon>Auxenochlorella</taxon>
    </lineage>
</organism>
<evidence type="ECO:0000256" key="1">
    <source>
        <dbReference type="ARBA" id="ARBA00008306"/>
    </source>
</evidence>
<dbReference type="PANTHER" id="PTHR16255:SF6">
    <property type="entry name" value="PROTEIN RETARDED ROOT GROWTH-LIKE"/>
    <property type="match status" value="1"/>
</dbReference>
<dbReference type="AlphaFoldDB" id="A0A1D1ZZB7"/>
<evidence type="ECO:0000256" key="2">
    <source>
        <dbReference type="SAM" id="MobiDB-lite"/>
    </source>
</evidence>
<dbReference type="InterPro" id="IPR051624">
    <property type="entry name" value="RMD1/Sad1-interacting"/>
</dbReference>
<evidence type="ECO:0000256" key="3">
    <source>
        <dbReference type="SAM" id="Phobius"/>
    </source>
</evidence>
<comment type="similarity">
    <text evidence="1">Belongs to the RMD1/sif2 family.</text>
</comment>